<dbReference type="EMBL" id="RBIG01000003">
    <property type="protein sequence ID" value="RKQ68807.1"/>
    <property type="molecule type" value="Genomic_DNA"/>
</dbReference>
<evidence type="ECO:0000256" key="4">
    <source>
        <dbReference type="ARBA" id="ARBA00029447"/>
    </source>
</evidence>
<feature type="transmembrane region" description="Helical" evidence="6">
    <location>
        <begin position="297"/>
        <end position="319"/>
    </location>
</feature>
<dbReference type="PROSITE" id="PS51753">
    <property type="entry name" value="HBM"/>
    <property type="match status" value="1"/>
</dbReference>
<dbReference type="SMART" id="SM00304">
    <property type="entry name" value="HAMP"/>
    <property type="match status" value="1"/>
</dbReference>
<name>A0A420WCR0_9PROT</name>
<feature type="domain" description="Methyl-accepting transducer" evidence="7">
    <location>
        <begin position="406"/>
        <end position="649"/>
    </location>
</feature>
<accession>A0A420WCR0</accession>
<dbReference type="Gene3D" id="1.10.287.950">
    <property type="entry name" value="Methyl-accepting chemotaxis protein"/>
    <property type="match status" value="1"/>
</dbReference>
<dbReference type="Gene3D" id="6.10.340.10">
    <property type="match status" value="1"/>
</dbReference>
<dbReference type="AlphaFoldDB" id="A0A420WCR0"/>
<evidence type="ECO:0000259" key="9">
    <source>
        <dbReference type="PROSITE" id="PS50885"/>
    </source>
</evidence>
<dbReference type="PANTHER" id="PTHR32089:SF112">
    <property type="entry name" value="LYSOZYME-LIKE PROTEIN-RELATED"/>
    <property type="match status" value="1"/>
</dbReference>
<evidence type="ECO:0000256" key="6">
    <source>
        <dbReference type="SAM" id="Phobius"/>
    </source>
</evidence>
<dbReference type="InterPro" id="IPR000727">
    <property type="entry name" value="T_SNARE_dom"/>
</dbReference>
<dbReference type="SUPFAM" id="SSF58104">
    <property type="entry name" value="Methyl-accepting chemotaxis protein (MCP) signaling domain"/>
    <property type="match status" value="1"/>
</dbReference>
<evidence type="ECO:0000256" key="1">
    <source>
        <dbReference type="ARBA" id="ARBA00004429"/>
    </source>
</evidence>
<sequence>MRVLDNMKVSRKISASSGAILLLLLVASGIAVAGLLSAQGNFADYRRLARQTNAMATMQGELLSARLGVQLFLRAPSEERAEAVLQRAGRAKEMADNAASLFVAPERKAEIARIDDEIEKYASAFQQIRPLSAEMSRYNEETYKRGVALERTLTDLIQSLQTQDKDGAIVTAAAGQRHLLLARIYVNRFIGSALAADSDRVNSEIVSFQETLNSLTASLTEQEDKARLADLNKNLTEWKDNFAVVAKDVTAIQNILSTQLDKIGPAVAGDLEKMKISSVSRQDEIGPRASADIERSVMVAIAASVLALITGVLSALLIGRSISTPIISMTAAMGRLAGGDKTVEIPAQGRKDEVGEMAEAVQVFKDNMIKAEMLAAEQEKERAAREERARRIETLTKNFDTAVAQVLSQVGAATSQMLTTATSMSATAEETNRQSTVVAAAAEQASSNVQTVASAAEELSSSIEEINRQVTQSTTIAGEARKDAERTNQQVEGLARSAQKIGEVVSLIQEIAEQTNLLALNATIEAARAGEAGKGFAVVASEVKNLASQTAKATEDISQQVGSIQAETTDAVSAIKGIGATIAQINEIATTIASAVEEQGAATAEISRNVQEAAKGTQEVTTNIISVTQAAGETGAAAGQVTASANNLASQSEELRKAVEEFLKGVRAA</sequence>
<keyword evidence="3 5" id="KW-0807">Transducer</keyword>
<evidence type="ECO:0000259" key="8">
    <source>
        <dbReference type="PROSITE" id="PS50192"/>
    </source>
</evidence>
<dbReference type="Pfam" id="PF00672">
    <property type="entry name" value="HAMP"/>
    <property type="match status" value="1"/>
</dbReference>
<comment type="subcellular location">
    <subcellularLocation>
        <location evidence="1">Cell inner membrane</location>
        <topology evidence="1">Multi-pass membrane protein</topology>
    </subcellularLocation>
</comment>
<keyword evidence="6" id="KW-0472">Membrane</keyword>
<dbReference type="Pfam" id="PF00015">
    <property type="entry name" value="MCPsignal"/>
    <property type="match status" value="1"/>
</dbReference>
<feature type="domain" description="HAMP" evidence="9">
    <location>
        <begin position="320"/>
        <end position="373"/>
    </location>
</feature>
<dbReference type="InterPro" id="IPR003660">
    <property type="entry name" value="HAMP_dom"/>
</dbReference>
<gene>
    <name evidence="11" type="ORF">BCL74_3290</name>
</gene>
<feature type="domain" description="T-SNARE coiled-coil homology" evidence="8">
    <location>
        <begin position="565"/>
        <end position="627"/>
    </location>
</feature>
<proteinExistence type="inferred from homology"/>
<evidence type="ECO:0000259" key="7">
    <source>
        <dbReference type="PROSITE" id="PS50111"/>
    </source>
</evidence>
<comment type="similarity">
    <text evidence="4">Belongs to the methyl-accepting chemotaxis (MCP) protein family.</text>
</comment>
<dbReference type="PANTHER" id="PTHR32089">
    <property type="entry name" value="METHYL-ACCEPTING CHEMOTAXIS PROTEIN MCPB"/>
    <property type="match status" value="1"/>
</dbReference>
<evidence type="ECO:0000313" key="12">
    <source>
        <dbReference type="Proteomes" id="UP000277424"/>
    </source>
</evidence>
<evidence type="ECO:0000256" key="5">
    <source>
        <dbReference type="PROSITE-ProRule" id="PRU00284"/>
    </source>
</evidence>
<keyword evidence="6" id="KW-1133">Transmembrane helix</keyword>
<dbReference type="PROSITE" id="PS50885">
    <property type="entry name" value="HAMP"/>
    <property type="match status" value="1"/>
</dbReference>
<keyword evidence="2" id="KW-0997">Cell inner membrane</keyword>
<reference evidence="11 12" key="1">
    <citation type="submission" date="2018-10" db="EMBL/GenBank/DDBJ databases">
        <title>Comparative analysis of microorganisms from saline springs in Andes Mountain Range, Colombia.</title>
        <authorList>
            <person name="Rubin E."/>
        </authorList>
    </citation>
    <scope>NUCLEOTIDE SEQUENCE [LARGE SCALE GENOMIC DNA]</scope>
    <source>
        <strain evidence="11 12">USBA 36</strain>
    </source>
</reference>
<feature type="domain" description="HBM" evidence="10">
    <location>
        <begin position="47"/>
        <end position="286"/>
    </location>
</feature>
<dbReference type="CDD" id="cd06225">
    <property type="entry name" value="HAMP"/>
    <property type="match status" value="1"/>
</dbReference>
<dbReference type="InterPro" id="IPR032255">
    <property type="entry name" value="HBM"/>
</dbReference>
<evidence type="ECO:0000259" key="10">
    <source>
        <dbReference type="PROSITE" id="PS51753"/>
    </source>
</evidence>
<comment type="caution">
    <text evidence="11">The sequence shown here is derived from an EMBL/GenBank/DDBJ whole genome shotgun (WGS) entry which is preliminary data.</text>
</comment>
<dbReference type="InterPro" id="IPR004089">
    <property type="entry name" value="MCPsignal_dom"/>
</dbReference>
<protein>
    <submittedName>
        <fullName evidence="11">Methyl-accepting chemotaxis protein</fullName>
    </submittedName>
</protein>
<evidence type="ECO:0000256" key="3">
    <source>
        <dbReference type="ARBA" id="ARBA00023224"/>
    </source>
</evidence>
<organism evidence="11 12">
    <name type="scientific">Oceanibaculum indicum</name>
    <dbReference type="NCBI Taxonomy" id="526216"/>
    <lineage>
        <taxon>Bacteria</taxon>
        <taxon>Pseudomonadati</taxon>
        <taxon>Pseudomonadota</taxon>
        <taxon>Alphaproteobacteria</taxon>
        <taxon>Rhodospirillales</taxon>
        <taxon>Oceanibaculaceae</taxon>
        <taxon>Oceanibaculum</taxon>
    </lineage>
</organism>
<keyword evidence="6" id="KW-0812">Transmembrane</keyword>
<dbReference type="SMART" id="SM01358">
    <property type="entry name" value="HBM"/>
    <property type="match status" value="1"/>
</dbReference>
<dbReference type="SMART" id="SM00283">
    <property type="entry name" value="MA"/>
    <property type="match status" value="1"/>
</dbReference>
<dbReference type="Proteomes" id="UP000277424">
    <property type="component" value="Unassembled WGS sequence"/>
</dbReference>
<dbReference type="GO" id="GO:0007165">
    <property type="term" value="P:signal transduction"/>
    <property type="evidence" value="ECO:0007669"/>
    <property type="project" value="UniProtKB-KW"/>
</dbReference>
<evidence type="ECO:0000313" key="11">
    <source>
        <dbReference type="EMBL" id="RKQ68807.1"/>
    </source>
</evidence>
<keyword evidence="2" id="KW-1003">Cell membrane</keyword>
<dbReference type="GO" id="GO:0005886">
    <property type="term" value="C:plasma membrane"/>
    <property type="evidence" value="ECO:0007669"/>
    <property type="project" value="UniProtKB-SubCell"/>
</dbReference>
<dbReference type="PROSITE" id="PS50192">
    <property type="entry name" value="T_SNARE"/>
    <property type="match status" value="1"/>
</dbReference>
<dbReference type="PROSITE" id="PS50111">
    <property type="entry name" value="CHEMOTAXIS_TRANSDUC_2"/>
    <property type="match status" value="1"/>
</dbReference>
<evidence type="ECO:0000256" key="2">
    <source>
        <dbReference type="ARBA" id="ARBA00022519"/>
    </source>
</evidence>